<evidence type="ECO:0000313" key="3">
    <source>
        <dbReference type="Proteomes" id="UP000260680"/>
    </source>
</evidence>
<dbReference type="InterPro" id="IPR013324">
    <property type="entry name" value="RNA_pol_sigma_r3/r4-like"/>
</dbReference>
<evidence type="ECO:0000259" key="1">
    <source>
        <dbReference type="PROSITE" id="PS00716"/>
    </source>
</evidence>
<proteinExistence type="predicted"/>
<reference evidence="2 3" key="1">
    <citation type="submission" date="2018-07" db="EMBL/GenBank/DDBJ databases">
        <title>New species, Clostridium PI-S10-A1B.</title>
        <authorList>
            <person name="Krishna G."/>
            <person name="Summeta K."/>
            <person name="Shikha S."/>
            <person name="Prabhu P.B."/>
            <person name="Suresh K."/>
        </authorList>
    </citation>
    <scope>NUCLEOTIDE SEQUENCE [LARGE SCALE GENOMIC DNA]</scope>
    <source>
        <strain evidence="2 3">PI-S10-A1B</strain>
    </source>
</reference>
<dbReference type="GO" id="GO:0006352">
    <property type="term" value="P:DNA-templated transcription initiation"/>
    <property type="evidence" value="ECO:0007669"/>
    <property type="project" value="InterPro"/>
</dbReference>
<dbReference type="Gene3D" id="1.10.10.10">
    <property type="entry name" value="Winged helix-like DNA-binding domain superfamily/Winged helix DNA-binding domain"/>
    <property type="match status" value="1"/>
</dbReference>
<dbReference type="AlphaFoldDB" id="A0A3E2NGD1"/>
<dbReference type="OrthoDB" id="9806181at2"/>
<dbReference type="EMBL" id="QOHO01000016">
    <property type="protein sequence ID" value="RFZ79960.1"/>
    <property type="molecule type" value="Genomic_DNA"/>
</dbReference>
<feature type="domain" description="RNA polymerase sigma-70" evidence="1">
    <location>
        <begin position="251"/>
        <end position="277"/>
    </location>
</feature>
<dbReference type="InterPro" id="IPR000943">
    <property type="entry name" value="RNA_pol_sigma70"/>
</dbReference>
<gene>
    <name evidence="2" type="ORF">DS742_05740</name>
</gene>
<comment type="caution">
    <text evidence="2">The sequence shown here is derived from an EMBL/GenBank/DDBJ whole genome shotgun (WGS) entry which is preliminary data.</text>
</comment>
<dbReference type="PROSITE" id="PS00716">
    <property type="entry name" value="SIGMA70_2"/>
    <property type="match status" value="1"/>
</dbReference>
<dbReference type="SUPFAM" id="SSF88659">
    <property type="entry name" value="Sigma3 and sigma4 domains of RNA polymerase sigma factors"/>
    <property type="match status" value="1"/>
</dbReference>
<dbReference type="RefSeq" id="WP_117416053.1">
    <property type="nucleotide sequence ID" value="NZ_QOHO01000016.1"/>
</dbReference>
<accession>A0A3E2NGD1</accession>
<protein>
    <recommendedName>
        <fullName evidence="1">RNA polymerase sigma-70 domain-containing protein</fullName>
    </recommendedName>
</protein>
<dbReference type="GO" id="GO:0003700">
    <property type="term" value="F:DNA-binding transcription factor activity"/>
    <property type="evidence" value="ECO:0007669"/>
    <property type="project" value="InterPro"/>
</dbReference>
<evidence type="ECO:0000313" key="2">
    <source>
        <dbReference type="EMBL" id="RFZ79960.1"/>
    </source>
</evidence>
<dbReference type="Proteomes" id="UP000260680">
    <property type="component" value="Unassembled WGS sequence"/>
</dbReference>
<sequence>MPIPYDKLTYNDILHHQAAYECFDKAGKELFPDWDIIGFEKAVLGCGDNHYLFMAEQIKKVPRLFGDLDETMPFLRFREEGQHYGYELFLSPPKHWGSRGAPLWWAYAARKFTYDKLPMDEQFFYEKYKSIVQEFGMRIYSNHLVYIERFAAGGMSSGMVGEEFVREGWYDVRRRNRLYQYDKVVSQTLYLDKVKERIAWYCNTTNTIDYELNPDFDSDSFLFAFEDTDMNDHQKEIVSQLWGIYTGKPMSKKEVAENMGVTYNRIRQVEICCLRHMLRNRNRETLIKER</sequence>
<dbReference type="InterPro" id="IPR036388">
    <property type="entry name" value="WH-like_DNA-bd_sf"/>
</dbReference>
<organism evidence="2 3">
    <name type="scientific">Lacrimispora amygdalina</name>
    <dbReference type="NCBI Taxonomy" id="253257"/>
    <lineage>
        <taxon>Bacteria</taxon>
        <taxon>Bacillati</taxon>
        <taxon>Bacillota</taxon>
        <taxon>Clostridia</taxon>
        <taxon>Lachnospirales</taxon>
        <taxon>Lachnospiraceae</taxon>
        <taxon>Lacrimispora</taxon>
    </lineage>
</organism>
<name>A0A3E2NGD1_9FIRM</name>